<dbReference type="PROSITE" id="PS51257">
    <property type="entry name" value="PROKAR_LIPOPROTEIN"/>
    <property type="match status" value="1"/>
</dbReference>
<dbReference type="InterPro" id="IPR000845">
    <property type="entry name" value="Nucleoside_phosphorylase_d"/>
</dbReference>
<evidence type="ECO:0000259" key="7">
    <source>
        <dbReference type="Pfam" id="PF01048"/>
    </source>
</evidence>
<proteinExistence type="predicted"/>
<keyword evidence="6" id="KW-0732">Signal</keyword>
<evidence type="ECO:0000313" key="9">
    <source>
        <dbReference type="Proteomes" id="UP001432099"/>
    </source>
</evidence>
<evidence type="ECO:0000256" key="5">
    <source>
        <dbReference type="ARBA" id="ARBA00023167"/>
    </source>
</evidence>
<keyword evidence="3" id="KW-0028">Amino-acid biosynthesis</keyword>
<sequence length="261" mass="27612">MKKSLITLCAIAVIALTAMVGCSNSSAKDVQPLGIIGAMEEEVEIIKSKMNVQETVEIANMTFYRGTIDGKEIVLVRSGVGKVNMAACTQLLIDQFNVEALINSGVAGTLNPELNQGDIVLSTAAVQHDFDTTAVGGKLGEIDRLGIDFFPASQELLATAKKAASTLTDISVVEGDVASGDQFVAGGETAQKIKDHFGEVSAVEMEGAAMAQVAYLNEIPYLIIRSISDKADGGADLSYEEFLPLAAKNSSEFVLKLIELY</sequence>
<dbReference type="CDD" id="cd09008">
    <property type="entry name" value="MTAN"/>
    <property type="match status" value="1"/>
</dbReference>
<feature type="domain" description="Nucleoside phosphorylase" evidence="7">
    <location>
        <begin position="33"/>
        <end position="259"/>
    </location>
</feature>
<keyword evidence="9" id="KW-1185">Reference proteome</keyword>
<dbReference type="InterPro" id="IPR010049">
    <property type="entry name" value="MTA_SAH_Nsdase"/>
</dbReference>
<gene>
    <name evidence="8" type="primary">mtnN_1</name>
    <name evidence="8" type="ORF">T23_01460</name>
</gene>
<dbReference type="NCBIfam" id="NF004079">
    <property type="entry name" value="PRK05584.1"/>
    <property type="match status" value="1"/>
</dbReference>
<dbReference type="Gene3D" id="3.40.50.1580">
    <property type="entry name" value="Nucleoside phosphorylase domain"/>
    <property type="match status" value="1"/>
</dbReference>
<dbReference type="Pfam" id="PF01048">
    <property type="entry name" value="PNP_UDP_1"/>
    <property type="match status" value="1"/>
</dbReference>
<evidence type="ECO:0000313" key="8">
    <source>
        <dbReference type="EMBL" id="BEH90044.1"/>
    </source>
</evidence>
<feature type="signal peptide" evidence="6">
    <location>
        <begin position="1"/>
        <end position="27"/>
    </location>
</feature>
<dbReference type="PANTHER" id="PTHR46832">
    <property type="entry name" value="5'-METHYLTHIOADENOSINE/S-ADENOSYLHOMOCYSTEINE NUCLEOSIDASE"/>
    <property type="match status" value="1"/>
</dbReference>
<reference evidence="8" key="1">
    <citation type="journal article" date="2024" name="Int. J. Syst. Evol. Microbiol.">
        <title>Turicibacter faecis sp. nov., isolated from faeces of heart failure mouse model.</title>
        <authorList>
            <person name="Imamura Y."/>
            <person name="Motooka D."/>
            <person name="Nakajima Y."/>
            <person name="Ito S."/>
            <person name="Kitakaze M."/>
            <person name="Iida T."/>
            <person name="Nakamura S."/>
        </authorList>
    </citation>
    <scope>NUCLEOTIDE SEQUENCE</scope>
    <source>
        <strain evidence="8">TC023</strain>
    </source>
</reference>
<name>A0ABM8IFN8_9FIRM</name>
<evidence type="ECO:0000256" key="4">
    <source>
        <dbReference type="ARBA" id="ARBA00022801"/>
    </source>
</evidence>
<keyword evidence="4" id="KW-0378">Hydrolase</keyword>
<feature type="chain" id="PRO_5045940525" description="adenosylhomocysteine nucleosidase" evidence="6">
    <location>
        <begin position="28"/>
        <end position="261"/>
    </location>
</feature>
<evidence type="ECO:0000256" key="6">
    <source>
        <dbReference type="SAM" id="SignalP"/>
    </source>
</evidence>
<dbReference type="RefSeq" id="WP_202618689.1">
    <property type="nucleotide sequence ID" value="NZ_AP028127.1"/>
</dbReference>
<protein>
    <recommendedName>
        <fullName evidence="2">adenosylhomocysteine nucleosidase</fullName>
        <ecNumber evidence="2">3.2.2.9</ecNumber>
    </recommendedName>
</protein>
<evidence type="ECO:0000256" key="2">
    <source>
        <dbReference type="ARBA" id="ARBA00011974"/>
    </source>
</evidence>
<keyword evidence="5" id="KW-0486">Methionine biosynthesis</keyword>
<dbReference type="EMBL" id="AP028127">
    <property type="protein sequence ID" value="BEH90044.1"/>
    <property type="molecule type" value="Genomic_DNA"/>
</dbReference>
<comment type="pathway">
    <text evidence="1">Amino-acid biosynthesis; L-methionine biosynthesis via salvage pathway; S-methyl-5-thio-alpha-D-ribose 1-phosphate from S-methyl-5'-thioadenosine (hydrolase route): step 1/2.</text>
</comment>
<dbReference type="NCBIfam" id="TIGR01704">
    <property type="entry name" value="MTA_SAH-Nsdase"/>
    <property type="match status" value="1"/>
</dbReference>
<dbReference type="SUPFAM" id="SSF53167">
    <property type="entry name" value="Purine and uridine phosphorylases"/>
    <property type="match status" value="1"/>
</dbReference>
<evidence type="ECO:0000256" key="1">
    <source>
        <dbReference type="ARBA" id="ARBA00004945"/>
    </source>
</evidence>
<dbReference type="EC" id="3.2.2.9" evidence="2"/>
<organism evidence="8 9">
    <name type="scientific">Turicibacter faecis</name>
    <dbReference type="NCBI Taxonomy" id="2963365"/>
    <lineage>
        <taxon>Bacteria</taxon>
        <taxon>Bacillati</taxon>
        <taxon>Bacillota</taxon>
        <taxon>Erysipelotrichia</taxon>
        <taxon>Erysipelotrichales</taxon>
        <taxon>Turicibacteraceae</taxon>
        <taxon>Turicibacter</taxon>
    </lineage>
</organism>
<dbReference type="PANTHER" id="PTHR46832:SF1">
    <property type="entry name" value="5'-METHYLTHIOADENOSINE_S-ADENOSYLHOMOCYSTEINE NUCLEOSIDASE"/>
    <property type="match status" value="1"/>
</dbReference>
<accession>A0ABM8IFN8</accession>
<dbReference type="InterPro" id="IPR035994">
    <property type="entry name" value="Nucleoside_phosphorylase_sf"/>
</dbReference>
<dbReference type="Proteomes" id="UP001432099">
    <property type="component" value="Chromosome"/>
</dbReference>
<evidence type="ECO:0000256" key="3">
    <source>
        <dbReference type="ARBA" id="ARBA00022605"/>
    </source>
</evidence>